<dbReference type="InterPro" id="IPR036866">
    <property type="entry name" value="RibonucZ/Hydroxyglut_hydro"/>
</dbReference>
<proteinExistence type="predicted"/>
<feature type="non-terminal residue" evidence="1">
    <location>
        <position position="94"/>
    </location>
</feature>
<feature type="non-terminal residue" evidence="1">
    <location>
        <position position="1"/>
    </location>
</feature>
<dbReference type="EMBL" id="JBJVNE010000208">
    <property type="protein sequence ID" value="MFM9653687.1"/>
    <property type="molecule type" value="Genomic_DNA"/>
</dbReference>
<comment type="caution">
    <text evidence="1">The sequence shown here is derived from an EMBL/GenBank/DDBJ whole genome shotgun (WGS) entry which is preliminary data.</text>
</comment>
<accession>A0ABW9J092</accession>
<keyword evidence="2" id="KW-1185">Reference proteome</keyword>
<organism evidence="1 2">
    <name type="scientific">Streptomyces galilaeus</name>
    <dbReference type="NCBI Taxonomy" id="33899"/>
    <lineage>
        <taxon>Bacteria</taxon>
        <taxon>Bacillati</taxon>
        <taxon>Actinomycetota</taxon>
        <taxon>Actinomycetes</taxon>
        <taxon>Kitasatosporales</taxon>
        <taxon>Streptomycetaceae</taxon>
        <taxon>Streptomyces</taxon>
    </lineage>
</organism>
<evidence type="ECO:0000313" key="1">
    <source>
        <dbReference type="EMBL" id="MFM9653687.1"/>
    </source>
</evidence>
<protein>
    <recommendedName>
        <fullName evidence="3">MBL fold metallo-hydrolase</fullName>
    </recommendedName>
</protein>
<dbReference type="SUPFAM" id="SSF56281">
    <property type="entry name" value="Metallo-hydrolase/oxidoreductase"/>
    <property type="match status" value="1"/>
</dbReference>
<evidence type="ECO:0008006" key="3">
    <source>
        <dbReference type="Google" id="ProtNLM"/>
    </source>
</evidence>
<evidence type="ECO:0000313" key="2">
    <source>
        <dbReference type="Proteomes" id="UP001631993"/>
    </source>
</evidence>
<dbReference type="Proteomes" id="UP001631993">
    <property type="component" value="Unassembled WGS sequence"/>
</dbReference>
<gene>
    <name evidence="1" type="ORF">ACKI1S_47520</name>
</gene>
<name>A0ABW9J092_STRGJ</name>
<reference evidence="1 2" key="1">
    <citation type="submission" date="2024-12" db="EMBL/GenBank/DDBJ databases">
        <title>Forecasting of Potato common scab and diversities of Pathogenic streptomyces spp. in china.</title>
        <authorList>
            <person name="Handique U."/>
            <person name="Wu J."/>
        </authorList>
    </citation>
    <scope>NUCLEOTIDE SEQUENCE [LARGE SCALE GENOMIC DNA]</scope>
    <source>
        <strain evidence="1 2">ZRIMU1585</strain>
    </source>
</reference>
<sequence length="94" mass="10125">EWIATDEGLLKVADAAQTTFVPGHGEVAKAADVRGFVDYLAALRAETSAGLKAGLSGDALRDTVVARLKTRFPDWSYVPVMAPREVGYMTDELQ</sequence>